<dbReference type="EMBL" id="CP006272">
    <property type="protein sequence ID" value="AGZ39517.1"/>
    <property type="molecule type" value="Genomic_DNA"/>
</dbReference>
<name>U5VRS3_9ACTN</name>
<keyword evidence="2" id="KW-1185">Reference proteome</keyword>
<reference evidence="1 2" key="1">
    <citation type="journal article" date="2014" name="J. Biotechnol.">
        <title>Complete genome sequence of the actinobacterium Actinoplanes friuliensis HAG 010964, producer of the lipopeptide antibiotic friulimycin.</title>
        <authorList>
            <person name="Ruckert C."/>
            <person name="Szczepanowski R."/>
            <person name="Albersmeier A."/>
            <person name="Goesmann A."/>
            <person name="Fischer N."/>
            <person name="Steinkamper A."/>
            <person name="Puhler A."/>
            <person name="Biener R."/>
            <person name="Schwartz D."/>
            <person name="Kalinowski J."/>
        </authorList>
    </citation>
    <scope>NUCLEOTIDE SEQUENCE [LARGE SCALE GENOMIC DNA]</scope>
    <source>
        <strain evidence="1 2">DSM 7358</strain>
    </source>
</reference>
<evidence type="ECO:0000313" key="1">
    <source>
        <dbReference type="EMBL" id="AGZ39517.1"/>
    </source>
</evidence>
<dbReference type="AlphaFoldDB" id="U5VRS3"/>
<accession>U5VRS3</accession>
<dbReference type="Proteomes" id="UP000017746">
    <property type="component" value="Chromosome"/>
</dbReference>
<dbReference type="KEGG" id="afs:AFR_06140"/>
<proteinExistence type="predicted"/>
<sequence>MRTNAAAALLSPGGQASISFCFEASRRDFWSWISPAIELSAATCCHDSGLSSLATIAQMRGVL</sequence>
<evidence type="ECO:0000313" key="2">
    <source>
        <dbReference type="Proteomes" id="UP000017746"/>
    </source>
</evidence>
<gene>
    <name evidence="1" type="ORF">AFR_06140</name>
</gene>
<protein>
    <submittedName>
        <fullName evidence="1">Uncharacterized protein</fullName>
    </submittedName>
</protein>
<organism evidence="1 2">
    <name type="scientific">Actinoplanes friuliensis DSM 7358</name>
    <dbReference type="NCBI Taxonomy" id="1246995"/>
    <lineage>
        <taxon>Bacteria</taxon>
        <taxon>Bacillati</taxon>
        <taxon>Actinomycetota</taxon>
        <taxon>Actinomycetes</taxon>
        <taxon>Micromonosporales</taxon>
        <taxon>Micromonosporaceae</taxon>
        <taxon>Actinoplanes</taxon>
    </lineage>
</organism>
<dbReference type="HOGENOM" id="CLU_2875518_0_0_11"/>